<sequence>MSNIELLTCHEVMRLTADHITRRGEPRQPGYVHGDPAGTLWSRVSEIAKGAEPDAKPGPV</sequence>
<evidence type="ECO:0000313" key="1">
    <source>
        <dbReference type="EMBL" id="MXO86334.1"/>
    </source>
</evidence>
<gene>
    <name evidence="1" type="ORF">GRI38_09880</name>
</gene>
<dbReference type="AlphaFoldDB" id="A0A844ZFK7"/>
<proteinExistence type="predicted"/>
<reference evidence="1 2" key="1">
    <citation type="submission" date="2019-12" db="EMBL/GenBank/DDBJ databases">
        <title>Genomic-based taxomic classification of the family Erythrobacteraceae.</title>
        <authorList>
            <person name="Xu L."/>
        </authorList>
    </citation>
    <scope>NUCLEOTIDE SEQUENCE [LARGE SCALE GENOMIC DNA]</scope>
    <source>
        <strain evidence="1 2">MCCC 1A09962</strain>
    </source>
</reference>
<protein>
    <submittedName>
        <fullName evidence="1">Uncharacterized protein</fullName>
    </submittedName>
</protein>
<comment type="caution">
    <text evidence="1">The sequence shown here is derived from an EMBL/GenBank/DDBJ whole genome shotgun (WGS) entry which is preliminary data.</text>
</comment>
<dbReference type="EMBL" id="WTYW01000002">
    <property type="protein sequence ID" value="MXO86334.1"/>
    <property type="molecule type" value="Genomic_DNA"/>
</dbReference>
<keyword evidence="2" id="KW-1185">Reference proteome</keyword>
<evidence type="ECO:0000313" key="2">
    <source>
        <dbReference type="Proteomes" id="UP000433104"/>
    </source>
</evidence>
<organism evidence="1 2">
    <name type="scientific">Parapontixanthobacter aurantiacus</name>
    <dbReference type="NCBI Taxonomy" id="1463599"/>
    <lineage>
        <taxon>Bacteria</taxon>
        <taxon>Pseudomonadati</taxon>
        <taxon>Pseudomonadota</taxon>
        <taxon>Alphaproteobacteria</taxon>
        <taxon>Sphingomonadales</taxon>
        <taxon>Erythrobacteraceae</taxon>
        <taxon>Parapontixanthobacter</taxon>
    </lineage>
</organism>
<name>A0A844ZFK7_9SPHN</name>
<dbReference type="RefSeq" id="WP_202389940.1">
    <property type="nucleotide sequence ID" value="NZ_WTYW01000002.1"/>
</dbReference>
<dbReference type="Proteomes" id="UP000433104">
    <property type="component" value="Unassembled WGS sequence"/>
</dbReference>
<accession>A0A844ZFK7</accession>